<evidence type="ECO:0000256" key="2">
    <source>
        <dbReference type="SAM" id="SignalP"/>
    </source>
</evidence>
<keyword evidence="1" id="KW-0812">Transmembrane</keyword>
<evidence type="ECO:0000256" key="1">
    <source>
        <dbReference type="SAM" id="Phobius"/>
    </source>
</evidence>
<dbReference type="Proteomes" id="UP001498398">
    <property type="component" value="Unassembled WGS sequence"/>
</dbReference>
<accession>A0ABR1JFG7</accession>
<evidence type="ECO:0000313" key="3">
    <source>
        <dbReference type="EMBL" id="KAK7457779.1"/>
    </source>
</evidence>
<keyword evidence="2" id="KW-0732">Signal</keyword>
<keyword evidence="1" id="KW-1133">Transmembrane helix</keyword>
<evidence type="ECO:0000313" key="4">
    <source>
        <dbReference type="Proteomes" id="UP001498398"/>
    </source>
</evidence>
<comment type="caution">
    <text evidence="3">The sequence shown here is derived from an EMBL/GenBank/DDBJ whole genome shotgun (WGS) entry which is preliminary data.</text>
</comment>
<feature type="transmembrane region" description="Helical" evidence="1">
    <location>
        <begin position="451"/>
        <end position="471"/>
    </location>
</feature>
<name>A0ABR1JFG7_9AGAR</name>
<organism evidence="3 4">
    <name type="scientific">Marasmiellus scandens</name>
    <dbReference type="NCBI Taxonomy" id="2682957"/>
    <lineage>
        <taxon>Eukaryota</taxon>
        <taxon>Fungi</taxon>
        <taxon>Dikarya</taxon>
        <taxon>Basidiomycota</taxon>
        <taxon>Agaricomycotina</taxon>
        <taxon>Agaricomycetes</taxon>
        <taxon>Agaricomycetidae</taxon>
        <taxon>Agaricales</taxon>
        <taxon>Marasmiineae</taxon>
        <taxon>Omphalotaceae</taxon>
        <taxon>Marasmiellus</taxon>
    </lineage>
</organism>
<feature type="signal peptide" evidence="2">
    <location>
        <begin position="1"/>
        <end position="20"/>
    </location>
</feature>
<sequence length="472" mass="53219">MGFKFSRLYLSLSLPTLTLRTAFRSQTDGKMTITDLDWIGADHVVYNDRDLINKIGRTVLKSSFNVSEIRDIVHLEPVSTERLALFNEDQVTFRPHSSKICLDTSAITAPAMRDCAWNRAVIEILASWTNDLVDNTKGLSDRLSGSVDWAELFRCRFYDIFADIQAAWELGLPDLRDQITIRYEEKKDRNKGRRQLQQKFTTRRQICSIMRDHAQKIGKVQDVDFWTATLTAVNLLQADGMSDEETIYEGEEQVKVVKRVAFRHDDFTSLFRHVDATPREMKSLFNQGGRKPFRRVFSSESSQRSPPPNLPSTFLQPEYLDLVKKGLVSWVAVQGNSTLPIPKVDYDKGASITDSQRETLLSIDIPGPAQTVSESSSQHVISQIDFSGPAQTVSEPPSQHVIPQIDIPGPAQTVSVPSLQHVIPQPQQQENGYLPISHGNSDVIQAVLKLLVEWVVAGILLYGLSTLVIYFF</sequence>
<feature type="chain" id="PRO_5045516947" evidence="2">
    <location>
        <begin position="21"/>
        <end position="472"/>
    </location>
</feature>
<keyword evidence="4" id="KW-1185">Reference proteome</keyword>
<keyword evidence="1" id="KW-0472">Membrane</keyword>
<protein>
    <submittedName>
        <fullName evidence="3">Uncharacterized protein</fullName>
    </submittedName>
</protein>
<gene>
    <name evidence="3" type="ORF">VKT23_010118</name>
</gene>
<dbReference type="EMBL" id="JBANRG010000019">
    <property type="protein sequence ID" value="KAK7457779.1"/>
    <property type="molecule type" value="Genomic_DNA"/>
</dbReference>
<proteinExistence type="predicted"/>
<reference evidence="3 4" key="1">
    <citation type="submission" date="2024-01" db="EMBL/GenBank/DDBJ databases">
        <title>A draft genome for the cacao thread blight pathogen Marasmiellus scandens.</title>
        <authorList>
            <person name="Baruah I.K."/>
            <person name="Leung J."/>
            <person name="Bukari Y."/>
            <person name="Amoako-Attah I."/>
            <person name="Meinhardt L.W."/>
            <person name="Bailey B.A."/>
            <person name="Cohen S.P."/>
        </authorList>
    </citation>
    <scope>NUCLEOTIDE SEQUENCE [LARGE SCALE GENOMIC DNA]</scope>
    <source>
        <strain evidence="3 4">GH-19</strain>
    </source>
</reference>